<dbReference type="GO" id="GO:0004674">
    <property type="term" value="F:protein serine/threonine kinase activity"/>
    <property type="evidence" value="ECO:0007669"/>
    <property type="project" value="UniProtKB-KW"/>
</dbReference>
<dbReference type="Proteomes" id="UP000510682">
    <property type="component" value="Chromosome"/>
</dbReference>
<keyword evidence="2" id="KW-0418">Kinase</keyword>
<accession>A0A7D6DYW7</accession>
<dbReference type="AlphaFoldDB" id="A0A7D6DYW7"/>
<keyword evidence="1" id="KW-0732">Signal</keyword>
<evidence type="ECO:0000313" key="3">
    <source>
        <dbReference type="Proteomes" id="UP000510682"/>
    </source>
</evidence>
<keyword evidence="2" id="KW-0723">Serine/threonine-protein kinase</keyword>
<evidence type="ECO:0000313" key="2">
    <source>
        <dbReference type="EMBL" id="QLL08104.1"/>
    </source>
</evidence>
<reference evidence="2" key="2">
    <citation type="submission" date="2020-07" db="EMBL/GenBank/DDBJ databases">
        <authorList>
            <person name="Yu X."/>
        </authorList>
    </citation>
    <scope>NUCLEOTIDE SEQUENCE [LARGE SCALE GENOMIC DNA]</scope>
    <source>
        <strain evidence="2">24T</strain>
    </source>
</reference>
<dbReference type="KEGG" id="mgor:H0P51_03735"/>
<reference evidence="2" key="1">
    <citation type="submission" date="2020-07" db="EMBL/GenBank/DDBJ databases">
        <title>Description of Mycobacterium gordonae subsp. intergordonae subsp.nov. and Mycobacterium gordonae subsp. gordonae subsp. nov.</title>
        <authorList>
            <person name="Huang H."/>
        </authorList>
    </citation>
    <scope>NUCLEOTIDE SEQUENCE [LARGE SCALE GENOMIC DNA]</scope>
    <source>
        <strain evidence="2">24T</strain>
    </source>
</reference>
<sequence length="166" mass="17172">MSPLSNLLRAASAAALLGSVSYAGMAPANADPNETLVSLLSKGYTTSNCSAKDPSSGMVAVMECGQNSLEGGPVVAKYMLFGNSTDLASAFTASIKDDTLTKCGDADSPTTWHQGNATTSAGQVACGTYQGQAEVIWTTDAKNVLSFIRASNTDTAALYQWWRANG</sequence>
<gene>
    <name evidence="2" type="ORF">H0P51_03735</name>
</gene>
<organism evidence="2 3">
    <name type="scientific">Mycobacterium vicinigordonae</name>
    <dbReference type="NCBI Taxonomy" id="1719132"/>
    <lineage>
        <taxon>Bacteria</taxon>
        <taxon>Bacillati</taxon>
        <taxon>Actinomycetota</taxon>
        <taxon>Actinomycetes</taxon>
        <taxon>Mycobacteriales</taxon>
        <taxon>Mycobacteriaceae</taxon>
        <taxon>Mycobacterium</taxon>
    </lineage>
</organism>
<protein>
    <submittedName>
        <fullName evidence="2">Serine/threonine protein kinase</fullName>
    </submittedName>
</protein>
<proteinExistence type="predicted"/>
<dbReference type="RefSeq" id="WP_180916704.1">
    <property type="nucleotide sequence ID" value="NZ_CP059165.1"/>
</dbReference>
<feature type="signal peptide" evidence="1">
    <location>
        <begin position="1"/>
        <end position="30"/>
    </location>
</feature>
<keyword evidence="3" id="KW-1185">Reference proteome</keyword>
<evidence type="ECO:0000256" key="1">
    <source>
        <dbReference type="SAM" id="SignalP"/>
    </source>
</evidence>
<keyword evidence="2" id="KW-0808">Transferase</keyword>
<name>A0A7D6DYW7_9MYCO</name>
<dbReference type="EMBL" id="CP059165">
    <property type="protein sequence ID" value="QLL08104.1"/>
    <property type="molecule type" value="Genomic_DNA"/>
</dbReference>
<feature type="chain" id="PRO_5027946974" evidence="1">
    <location>
        <begin position="31"/>
        <end position="166"/>
    </location>
</feature>